<protein>
    <submittedName>
        <fullName evidence="1">Uncharacterized protein</fullName>
    </submittedName>
</protein>
<dbReference type="AlphaFoldDB" id="A0A1F6G9H2"/>
<dbReference type="EMBL" id="MFNE01000035">
    <property type="protein sequence ID" value="OGG94718.1"/>
    <property type="molecule type" value="Genomic_DNA"/>
</dbReference>
<dbReference type="Proteomes" id="UP000178449">
    <property type="component" value="Unassembled WGS sequence"/>
</dbReference>
<dbReference type="STRING" id="1817772.A2527_05840"/>
<proteinExistence type="predicted"/>
<evidence type="ECO:0000313" key="2">
    <source>
        <dbReference type="Proteomes" id="UP000178449"/>
    </source>
</evidence>
<sequence>MEIREKLVAQAWAKVDQVANDPWGRYQLRWEYYQQYGDAILDGFGMGNSELAFLHWELRRGVLNPVPQAPGYSQAGSPWWRGVNEIFDFYSTLGGLAYEALEREGWVAPVQNWINYIKDPSPKSWYKAHNCSIVNGYLHHLPEAKQESADEQYFINVVLFRVLYAQALVMDATIFGELGQFNANPRLNGVGILTTLPAFYPTNYPLTPKDIKNVKGENGRPEGWGVKVMDDLIVLPNIIPLYQSVAEWDQVPQVTRFLDNHKPCYPHIQLSQTLPNPRNWGENL</sequence>
<name>A0A1F6G9H2_9PROT</name>
<organism evidence="1 2">
    <name type="scientific">Candidatus Lambdaproteobacteria bacterium RIFOXYD2_FULL_50_16</name>
    <dbReference type="NCBI Taxonomy" id="1817772"/>
    <lineage>
        <taxon>Bacteria</taxon>
        <taxon>Pseudomonadati</taxon>
        <taxon>Pseudomonadota</taxon>
        <taxon>Candidatus Lambdaproteobacteria</taxon>
    </lineage>
</organism>
<comment type="caution">
    <text evidence="1">The sequence shown here is derived from an EMBL/GenBank/DDBJ whole genome shotgun (WGS) entry which is preliminary data.</text>
</comment>
<gene>
    <name evidence="1" type="ORF">A2527_05840</name>
</gene>
<accession>A0A1F6G9H2</accession>
<reference evidence="1 2" key="1">
    <citation type="journal article" date="2016" name="Nat. Commun.">
        <title>Thousands of microbial genomes shed light on interconnected biogeochemical processes in an aquifer system.</title>
        <authorList>
            <person name="Anantharaman K."/>
            <person name="Brown C.T."/>
            <person name="Hug L.A."/>
            <person name="Sharon I."/>
            <person name="Castelle C.J."/>
            <person name="Probst A.J."/>
            <person name="Thomas B.C."/>
            <person name="Singh A."/>
            <person name="Wilkins M.J."/>
            <person name="Karaoz U."/>
            <person name="Brodie E.L."/>
            <person name="Williams K.H."/>
            <person name="Hubbard S.S."/>
            <person name="Banfield J.F."/>
        </authorList>
    </citation>
    <scope>NUCLEOTIDE SEQUENCE [LARGE SCALE GENOMIC DNA]</scope>
</reference>
<evidence type="ECO:0000313" key="1">
    <source>
        <dbReference type="EMBL" id="OGG94718.1"/>
    </source>
</evidence>